<dbReference type="InterPro" id="IPR036116">
    <property type="entry name" value="FN3_sf"/>
</dbReference>
<dbReference type="Proteomes" id="UP000216411">
    <property type="component" value="Unassembled WGS sequence"/>
</dbReference>
<feature type="signal peptide" evidence="1">
    <location>
        <begin position="1"/>
        <end position="17"/>
    </location>
</feature>
<dbReference type="PANTHER" id="PTHR40050:SF1">
    <property type="entry name" value="INNER SPORE COAT PROTEIN H"/>
    <property type="match status" value="1"/>
</dbReference>
<dbReference type="Pfam" id="PF08757">
    <property type="entry name" value="CotH"/>
    <property type="match status" value="1"/>
</dbReference>
<gene>
    <name evidence="2" type="ORF">CG710_015145</name>
</gene>
<accession>A0A371JCD3</accession>
<dbReference type="PROSITE" id="PS51257">
    <property type="entry name" value="PROKAR_LIPOPROTEIN"/>
    <property type="match status" value="1"/>
</dbReference>
<dbReference type="Gene3D" id="2.60.40.10">
    <property type="entry name" value="Immunoglobulins"/>
    <property type="match status" value="1"/>
</dbReference>
<keyword evidence="2" id="KW-0946">Virion</keyword>
<dbReference type="InterPro" id="IPR014867">
    <property type="entry name" value="Spore_coat_CotH_CotH2/3/7"/>
</dbReference>
<evidence type="ECO:0000256" key="1">
    <source>
        <dbReference type="SAM" id="SignalP"/>
    </source>
</evidence>
<feature type="chain" id="PRO_5039562298" evidence="1">
    <location>
        <begin position="18"/>
        <end position="578"/>
    </location>
</feature>
<protein>
    <submittedName>
        <fullName evidence="2">Spore coat protein CotH</fullName>
    </submittedName>
</protein>
<dbReference type="InterPro" id="IPR013783">
    <property type="entry name" value="Ig-like_fold"/>
</dbReference>
<dbReference type="AlphaFoldDB" id="A0A371JCD3"/>
<organism evidence="2 3">
    <name type="scientific">Lachnotalea glycerini</name>
    <dbReference type="NCBI Taxonomy" id="1763509"/>
    <lineage>
        <taxon>Bacteria</taxon>
        <taxon>Bacillati</taxon>
        <taxon>Bacillota</taxon>
        <taxon>Clostridia</taxon>
        <taxon>Lachnospirales</taxon>
        <taxon>Lachnospiraceae</taxon>
        <taxon>Lachnotalea</taxon>
    </lineage>
</organism>
<proteinExistence type="predicted"/>
<comment type="caution">
    <text evidence="2">The sequence shown here is derived from an EMBL/GenBank/DDBJ whole genome shotgun (WGS) entry which is preliminary data.</text>
</comment>
<name>A0A371JCD3_9FIRM</name>
<dbReference type="OrthoDB" id="3235126at2"/>
<keyword evidence="1" id="KW-0732">Signal</keyword>
<dbReference type="SUPFAM" id="SSF49265">
    <property type="entry name" value="Fibronectin type III"/>
    <property type="match status" value="1"/>
</dbReference>
<evidence type="ECO:0000313" key="2">
    <source>
        <dbReference type="EMBL" id="RDY30337.1"/>
    </source>
</evidence>
<keyword evidence="3" id="KW-1185">Reference proteome</keyword>
<dbReference type="RefSeq" id="WP_094377878.1">
    <property type="nucleotide sequence ID" value="NZ_NOKA02000040.1"/>
</dbReference>
<keyword evidence="2" id="KW-0167">Capsid protein</keyword>
<dbReference type="PANTHER" id="PTHR40050">
    <property type="entry name" value="INNER SPORE COAT PROTEIN H"/>
    <property type="match status" value="1"/>
</dbReference>
<evidence type="ECO:0000313" key="3">
    <source>
        <dbReference type="Proteomes" id="UP000216411"/>
    </source>
</evidence>
<dbReference type="EMBL" id="NOKA02000040">
    <property type="protein sequence ID" value="RDY30337.1"/>
    <property type="molecule type" value="Genomic_DNA"/>
</dbReference>
<reference evidence="2 3" key="1">
    <citation type="journal article" date="2017" name="Genome Announc.">
        <title>Draft Genome Sequence of a Sporulating and Motile Strain of Lachnotalea glycerini Isolated from Water in Quebec City, Canada.</title>
        <authorList>
            <person name="Maheux A.F."/>
            <person name="Boudreau D.K."/>
            <person name="Berube E."/>
            <person name="Boissinot M."/>
            <person name="Raymond F."/>
            <person name="Brodeur S."/>
            <person name="Corbeil J."/>
            <person name="Isabel S."/>
            <person name="Omar R.F."/>
            <person name="Bergeron M.G."/>
        </authorList>
    </citation>
    <scope>NUCLEOTIDE SEQUENCE [LARGE SCALE GENOMIC DNA]</scope>
    <source>
        <strain evidence="2 3">CCRI-19302</strain>
    </source>
</reference>
<sequence>MKKIKCLILIATVAALAGCSNQMSEKTEELGANGETTVKETTVDIIQQKDINETPIVDDEAVYSYDDPSSIICFYVTVRKGATGTDTDHSFSEVNSVSKFVDNEHAYNEVKAEALVQVGDESGPLEQMLGYGLSNTNATIEIRGNSTSTAVQKSYTLKLFDQAGLWRSQRKIALVKSVADSTRMRNKLYFDLLREVPDLPSLRTQFVRLFVKDETSGAKAFEDYGLFTQVETPNKKYLKNHGLDSSGYLYKVRSFNFELNDKIKNFDDPDFDLEKFETVFTCNGKEDNTRLIEMIQAVDDTTKDIDTVIDTYFDRDNYLTWLAYNILMGNVDTTMQNFYLYSPLIGNKWYFIPWDGDGSLMNYEYELKDIHYAADWEKGMSTYWSVILHKRFLSIQNNRDQLTEKIELLKNQYLTREKVTSLVDTYNNAINQYVTSMPDILYLSITPQQRADIVNKLYDNIETNYKSYYDTLEGLMPFFLGTPVINDNNVQFSWDESYDMQGELVDYTFFLSSTPDFNNIIYTEDNIRSFSAVVSGLKAGKYYWKVIASTEDGRNTCAFDKTIIDGNYYDGVGSLVVE</sequence>